<organism evidence="1 2">
    <name type="scientific">Actinoplanes hulinensis</name>
    <dbReference type="NCBI Taxonomy" id="1144547"/>
    <lineage>
        <taxon>Bacteria</taxon>
        <taxon>Bacillati</taxon>
        <taxon>Actinomycetota</taxon>
        <taxon>Actinomycetes</taxon>
        <taxon>Micromonosporales</taxon>
        <taxon>Micromonosporaceae</taxon>
        <taxon>Actinoplanes</taxon>
    </lineage>
</organism>
<protein>
    <recommendedName>
        <fullName evidence="3">HNH endonuclease</fullName>
    </recommendedName>
</protein>
<dbReference type="EMBL" id="JAHXZI010000012">
    <property type="protein sequence ID" value="MBW6436716.1"/>
    <property type="molecule type" value="Genomic_DNA"/>
</dbReference>
<evidence type="ECO:0008006" key="3">
    <source>
        <dbReference type="Google" id="ProtNLM"/>
    </source>
</evidence>
<gene>
    <name evidence="1" type="ORF">KZ829_23520</name>
</gene>
<sequence length="276" mass="29576">MTSQRASIPAATEAAIWALSNGRCYFDSCPEPVVKEVRPKTYQKNAMVAHVYGVMPRSPRYSLLPPGEDRNSFKFLLLLCYAHHNEVDDRRTGEKLYPPDRLLAMKQRHEGDNTEVLASLGPISDEQVSELLLDVFEPPIARLERIADQLEEAGTASADTLTELRQLISAVSDPSWGVDRSTAASLAYSAEILSTANLDSAASGLAYAAEVLSNLDLAASAAGLSTAGQMLNPGQLAEAAQSLATAADILSNINIGDAASKFSRAATIIADNNGRW</sequence>
<comment type="caution">
    <text evidence="1">The sequence shown here is derived from an EMBL/GenBank/DDBJ whole genome shotgun (WGS) entry which is preliminary data.</text>
</comment>
<proteinExistence type="predicted"/>
<evidence type="ECO:0000313" key="1">
    <source>
        <dbReference type="EMBL" id="MBW6436716.1"/>
    </source>
</evidence>
<reference evidence="1 2" key="1">
    <citation type="journal article" date="2013" name="Antonie Van Leeuwenhoek">
        <title>Actinoplanes hulinensis sp. nov., a novel actinomycete isolated from soybean root (Glycine max (L.) Merr).</title>
        <authorList>
            <person name="Shen Y."/>
            <person name="Liu C."/>
            <person name="Wang X."/>
            <person name="Zhao J."/>
            <person name="Jia F."/>
            <person name="Zhang Y."/>
            <person name="Wang L."/>
            <person name="Yang D."/>
            <person name="Xiang W."/>
        </authorList>
    </citation>
    <scope>NUCLEOTIDE SEQUENCE [LARGE SCALE GENOMIC DNA]</scope>
    <source>
        <strain evidence="1 2">NEAU-M9</strain>
    </source>
</reference>
<evidence type="ECO:0000313" key="2">
    <source>
        <dbReference type="Proteomes" id="UP001519863"/>
    </source>
</evidence>
<dbReference type="Proteomes" id="UP001519863">
    <property type="component" value="Unassembled WGS sequence"/>
</dbReference>
<dbReference type="RefSeq" id="WP_220146079.1">
    <property type="nucleotide sequence ID" value="NZ_JAHXZI010000012.1"/>
</dbReference>
<name>A0ABS7B7V6_9ACTN</name>
<keyword evidence="2" id="KW-1185">Reference proteome</keyword>
<accession>A0ABS7B7V6</accession>